<accession>A0ABQ4S4I1</accession>
<name>A0ABQ4S4I1_9HYPH</name>
<proteinExistence type="predicted"/>
<evidence type="ECO:0000313" key="2">
    <source>
        <dbReference type="Proteomes" id="UP001055125"/>
    </source>
</evidence>
<comment type="caution">
    <text evidence="1">The sequence shown here is derived from an EMBL/GenBank/DDBJ whole genome shotgun (WGS) entry which is preliminary data.</text>
</comment>
<protein>
    <recommendedName>
        <fullName evidence="3">ArsR family transcriptional regulator</fullName>
    </recommendedName>
</protein>
<keyword evidence="2" id="KW-1185">Reference proteome</keyword>
<evidence type="ECO:0008006" key="3">
    <source>
        <dbReference type="Google" id="ProtNLM"/>
    </source>
</evidence>
<sequence length="32" mass="3398">MLQAGDIAVIDYLSSHNGPRVRELTEAEGASP</sequence>
<gene>
    <name evidence="1" type="ORF">OCOJLMKI_5215</name>
</gene>
<organism evidence="1 2">
    <name type="scientific">Methylobacterium iners</name>
    <dbReference type="NCBI Taxonomy" id="418707"/>
    <lineage>
        <taxon>Bacteria</taxon>
        <taxon>Pseudomonadati</taxon>
        <taxon>Pseudomonadota</taxon>
        <taxon>Alphaproteobacteria</taxon>
        <taxon>Hyphomicrobiales</taxon>
        <taxon>Methylobacteriaceae</taxon>
        <taxon>Methylobacterium</taxon>
    </lineage>
</organism>
<dbReference type="EMBL" id="BPQP01000136">
    <property type="protein sequence ID" value="GJD97976.1"/>
    <property type="molecule type" value="Genomic_DNA"/>
</dbReference>
<reference evidence="1" key="1">
    <citation type="journal article" date="2021" name="Front. Microbiol.">
        <title>Comprehensive Comparative Genomics and Phenotyping of Methylobacterium Species.</title>
        <authorList>
            <person name="Alessa O."/>
            <person name="Ogura Y."/>
            <person name="Fujitani Y."/>
            <person name="Takami H."/>
            <person name="Hayashi T."/>
            <person name="Sahin N."/>
            <person name="Tani A."/>
        </authorList>
    </citation>
    <scope>NUCLEOTIDE SEQUENCE</scope>
    <source>
        <strain evidence="1">DSM 19015</strain>
    </source>
</reference>
<evidence type="ECO:0000313" key="1">
    <source>
        <dbReference type="EMBL" id="GJD97976.1"/>
    </source>
</evidence>
<reference evidence="1" key="2">
    <citation type="submission" date="2021-08" db="EMBL/GenBank/DDBJ databases">
        <authorList>
            <person name="Tani A."/>
            <person name="Ola A."/>
            <person name="Ogura Y."/>
            <person name="Katsura K."/>
            <person name="Hayashi T."/>
        </authorList>
    </citation>
    <scope>NUCLEOTIDE SEQUENCE</scope>
    <source>
        <strain evidence="1">DSM 19015</strain>
    </source>
</reference>
<dbReference type="Proteomes" id="UP001055125">
    <property type="component" value="Unassembled WGS sequence"/>
</dbReference>